<comment type="caution">
    <text evidence="1">The sequence shown here is derived from an EMBL/GenBank/DDBJ whole genome shotgun (WGS) entry which is preliminary data.</text>
</comment>
<dbReference type="AlphaFoldDB" id="U2FMJ9"/>
<dbReference type="PATRIC" id="fig|1242965.3.peg.1180"/>
<gene>
    <name evidence="1" type="ORF">UNSW2_1485</name>
</gene>
<dbReference type="Proteomes" id="UP000016625">
    <property type="component" value="Unassembled WGS sequence"/>
</dbReference>
<dbReference type="EMBL" id="ANNJ01000010">
    <property type="protein sequence ID" value="ERJ31630.1"/>
    <property type="molecule type" value="Genomic_DNA"/>
</dbReference>
<reference evidence="1 2" key="1">
    <citation type="journal article" date="2013" name="BMC Genomics">
        <title>Comparative genomics of Campylobacter concisus isolates reveals genetic diversity and provides insights into disease association.</title>
        <authorList>
            <person name="Deshpande N.P."/>
            <person name="Kaakoush N.O."/>
            <person name="Wilkins M.R."/>
            <person name="Mitchell H.M."/>
        </authorList>
    </citation>
    <scope>NUCLEOTIDE SEQUENCE [LARGE SCALE GENOMIC DNA]</scope>
    <source>
        <strain evidence="1 2">UNSW2</strain>
    </source>
</reference>
<sequence>MPFSIKFKASHKSLRPHLKFDANLYPPSQKQSSTLNFNATHKIKFELYF</sequence>
<name>U2FMJ9_9BACT</name>
<organism evidence="1 2">
    <name type="scientific">Campylobacter concisus UNSW2</name>
    <dbReference type="NCBI Taxonomy" id="1242965"/>
    <lineage>
        <taxon>Bacteria</taxon>
        <taxon>Pseudomonadati</taxon>
        <taxon>Campylobacterota</taxon>
        <taxon>Epsilonproteobacteria</taxon>
        <taxon>Campylobacterales</taxon>
        <taxon>Campylobacteraceae</taxon>
        <taxon>Campylobacter</taxon>
    </lineage>
</organism>
<evidence type="ECO:0000313" key="1">
    <source>
        <dbReference type="EMBL" id="ERJ31630.1"/>
    </source>
</evidence>
<accession>U2FMJ9</accession>
<evidence type="ECO:0000313" key="2">
    <source>
        <dbReference type="Proteomes" id="UP000016625"/>
    </source>
</evidence>
<proteinExistence type="predicted"/>
<protein>
    <submittedName>
        <fullName evidence="1">Uncharacterized protein</fullName>
    </submittedName>
</protein>